<dbReference type="Proteomes" id="UP001605036">
    <property type="component" value="Unassembled WGS sequence"/>
</dbReference>
<evidence type="ECO:0000256" key="2">
    <source>
        <dbReference type="ARBA" id="ARBA00022692"/>
    </source>
</evidence>
<feature type="transmembrane region" description="Helical" evidence="8">
    <location>
        <begin position="38"/>
        <end position="60"/>
    </location>
</feature>
<dbReference type="EMBL" id="JBHFFA010000003">
    <property type="protein sequence ID" value="KAL2632760.1"/>
    <property type="molecule type" value="Genomic_DNA"/>
</dbReference>
<proteinExistence type="inferred from homology"/>
<dbReference type="PANTHER" id="PTHR16189">
    <property type="entry name" value="TRANSMEMBRANE PROTEIN 104-RELATED"/>
    <property type="match status" value="1"/>
</dbReference>
<dbReference type="Gene3D" id="1.20.1740.10">
    <property type="entry name" value="Amino acid/polyamine transporter I"/>
    <property type="match status" value="1"/>
</dbReference>
<evidence type="ECO:0000256" key="3">
    <source>
        <dbReference type="ARBA" id="ARBA00022970"/>
    </source>
</evidence>
<dbReference type="GO" id="GO:0006865">
    <property type="term" value="P:amino acid transport"/>
    <property type="evidence" value="ECO:0007669"/>
    <property type="project" value="UniProtKB-KW"/>
</dbReference>
<gene>
    <name evidence="10" type="ORF">R1flu_004239</name>
</gene>
<dbReference type="Pfam" id="PF01490">
    <property type="entry name" value="Aa_trans"/>
    <property type="match status" value="2"/>
</dbReference>
<dbReference type="InterPro" id="IPR013057">
    <property type="entry name" value="AA_transpt_TM"/>
</dbReference>
<evidence type="ECO:0000256" key="8">
    <source>
        <dbReference type="SAM" id="Phobius"/>
    </source>
</evidence>
<evidence type="ECO:0000313" key="11">
    <source>
        <dbReference type="Proteomes" id="UP001605036"/>
    </source>
</evidence>
<reference evidence="10 11" key="1">
    <citation type="submission" date="2024-09" db="EMBL/GenBank/DDBJ databases">
        <title>Chromosome-scale assembly of Riccia fluitans.</title>
        <authorList>
            <person name="Paukszto L."/>
            <person name="Sawicki J."/>
            <person name="Karawczyk K."/>
            <person name="Piernik-Szablinska J."/>
            <person name="Szczecinska M."/>
            <person name="Mazdziarz M."/>
        </authorList>
    </citation>
    <scope>NUCLEOTIDE SEQUENCE [LARGE SCALE GENOMIC DNA]</scope>
    <source>
        <strain evidence="10">Rf_01</strain>
        <tissue evidence="10">Aerial parts of the thallus</tissue>
    </source>
</reference>
<feature type="transmembrane region" description="Helical" evidence="8">
    <location>
        <begin position="453"/>
        <end position="470"/>
    </location>
</feature>
<feature type="transmembrane region" description="Helical" evidence="8">
    <location>
        <begin position="171"/>
        <end position="192"/>
    </location>
</feature>
<dbReference type="GO" id="GO:0016020">
    <property type="term" value="C:membrane"/>
    <property type="evidence" value="ECO:0007669"/>
    <property type="project" value="UniProtKB-SubCell"/>
</dbReference>
<name>A0ABD1YQ40_9MARC</name>
<feature type="domain" description="Amino acid transporter transmembrane" evidence="9">
    <location>
        <begin position="10"/>
        <end position="83"/>
    </location>
</feature>
<feature type="transmembrane region" description="Helical" evidence="8">
    <location>
        <begin position="12"/>
        <end position="32"/>
    </location>
</feature>
<dbReference type="AlphaFoldDB" id="A0ABD1YQ40"/>
<feature type="transmembrane region" description="Helical" evidence="8">
    <location>
        <begin position="133"/>
        <end position="151"/>
    </location>
</feature>
<accession>A0ABD1YQ40</accession>
<feature type="transmembrane region" description="Helical" evidence="8">
    <location>
        <begin position="204"/>
        <end position="222"/>
    </location>
</feature>
<evidence type="ECO:0000313" key="10">
    <source>
        <dbReference type="EMBL" id="KAL2632760.1"/>
    </source>
</evidence>
<feature type="transmembrane region" description="Helical" evidence="8">
    <location>
        <begin position="272"/>
        <end position="295"/>
    </location>
</feature>
<feature type="transmembrane region" description="Helical" evidence="8">
    <location>
        <begin position="369"/>
        <end position="391"/>
    </location>
</feature>
<keyword evidence="5 8" id="KW-0472">Membrane</keyword>
<dbReference type="PANTHER" id="PTHR16189:SF0">
    <property type="entry name" value="TRANSMEMBRANE PROTEIN 104"/>
    <property type="match status" value="1"/>
</dbReference>
<keyword evidence="4 8" id="KW-1133">Transmembrane helix</keyword>
<evidence type="ECO:0000256" key="5">
    <source>
        <dbReference type="ARBA" id="ARBA00023136"/>
    </source>
</evidence>
<feature type="transmembrane region" description="Helical" evidence="8">
    <location>
        <begin position="315"/>
        <end position="338"/>
    </location>
</feature>
<comment type="caution">
    <text evidence="10">The sequence shown here is derived from an EMBL/GenBank/DDBJ whole genome shotgun (WGS) entry which is preliminary data.</text>
</comment>
<organism evidence="10 11">
    <name type="scientific">Riccia fluitans</name>
    <dbReference type="NCBI Taxonomy" id="41844"/>
    <lineage>
        <taxon>Eukaryota</taxon>
        <taxon>Viridiplantae</taxon>
        <taxon>Streptophyta</taxon>
        <taxon>Embryophyta</taxon>
        <taxon>Marchantiophyta</taxon>
        <taxon>Marchantiopsida</taxon>
        <taxon>Marchantiidae</taxon>
        <taxon>Marchantiales</taxon>
        <taxon>Ricciaceae</taxon>
        <taxon>Riccia</taxon>
    </lineage>
</organism>
<evidence type="ECO:0000256" key="1">
    <source>
        <dbReference type="ARBA" id="ARBA00004141"/>
    </source>
</evidence>
<keyword evidence="3" id="KW-0813">Transport</keyword>
<keyword evidence="3" id="KW-0029">Amino-acid transport</keyword>
<keyword evidence="11" id="KW-1185">Reference proteome</keyword>
<sequence length="479" mass="52700">MAKDSSQFGPVTAFIYLFNFVVGTGVLALPSVLISGGWLLGGIFITIVAFLSYMSLTFVVESMAATNALIFLEKEPKKVQYGNAIQVSSLVDDVKQPLLDSSTTSIADCNIFEINERTEFGEMAGRYYSRTGLMVFFSILIVYMYGDGVIYSTVVVRSLLTFIFGEDEPVWAFGIFLSIFFIFILPFCFFDFQKTKVLQIITMVIRNVSLLTIIVLAFRAALQKERLVKVVPTSNFGALPNLFGGAVYSFMCQHGIPGIITPIANKKNIMQLTGAVFGLVFIIYLVLFIGCLLAFGADVLDPVTFNFPPQVYGFIGDALFLFPVFTLSSNFPMLLITLRNNLDTLFQLTYRGSKSSQADKGDLAWQRQIILTLIAVVPPVVCAFVAEHFGFSVDSLVGISGAFAGCIIMFIIPASFVYLSRKVVKETIDNSKAPMKFYSTTNPYSSPFKGTKCVVALLAWAAVAMVFNAVEKLASVYSQ</sequence>
<evidence type="ECO:0000256" key="4">
    <source>
        <dbReference type="ARBA" id="ARBA00022989"/>
    </source>
</evidence>
<evidence type="ECO:0000259" key="9">
    <source>
        <dbReference type="Pfam" id="PF01490"/>
    </source>
</evidence>
<protein>
    <recommendedName>
        <fullName evidence="9">Amino acid transporter transmembrane domain-containing protein</fullName>
    </recommendedName>
</protein>
<comment type="similarity">
    <text evidence="7">Belongs to the TMEM104 family.</text>
</comment>
<keyword evidence="2 8" id="KW-0812">Transmembrane</keyword>
<comment type="subcellular location">
    <subcellularLocation>
        <location evidence="1">Membrane</location>
        <topology evidence="1">Multi-pass membrane protein</topology>
    </subcellularLocation>
</comment>
<evidence type="ECO:0000256" key="6">
    <source>
        <dbReference type="ARBA" id="ARBA00023180"/>
    </source>
</evidence>
<evidence type="ECO:0000256" key="7">
    <source>
        <dbReference type="ARBA" id="ARBA00038166"/>
    </source>
</evidence>
<feature type="transmembrane region" description="Helical" evidence="8">
    <location>
        <begin position="242"/>
        <end position="260"/>
    </location>
</feature>
<feature type="domain" description="Amino acid transporter transmembrane" evidence="9">
    <location>
        <begin position="106"/>
        <end position="428"/>
    </location>
</feature>
<keyword evidence="6" id="KW-0325">Glycoprotein</keyword>
<feature type="transmembrane region" description="Helical" evidence="8">
    <location>
        <begin position="397"/>
        <end position="419"/>
    </location>
</feature>